<keyword evidence="2" id="KW-0862">Zinc</keyword>
<dbReference type="GO" id="GO:0008270">
    <property type="term" value="F:zinc ion binding"/>
    <property type="evidence" value="ECO:0007669"/>
    <property type="project" value="InterPro"/>
</dbReference>
<dbReference type="Pfam" id="PF04082">
    <property type="entry name" value="Fungal_trans"/>
    <property type="match status" value="1"/>
</dbReference>
<evidence type="ECO:0000256" key="5">
    <source>
        <dbReference type="ARBA" id="ARBA00023163"/>
    </source>
</evidence>
<reference evidence="9 10" key="1">
    <citation type="submission" date="2018-05" db="EMBL/GenBank/DDBJ databases">
        <title>Whole genome sequencing for identification of molecular markers to develop diagnostic detection tools for the regulated plant pathogen Lachnellula willkommii.</title>
        <authorList>
            <person name="Giroux E."/>
            <person name="Bilodeau G."/>
        </authorList>
    </citation>
    <scope>NUCLEOTIDE SEQUENCE [LARGE SCALE GENOMIC DNA]</scope>
    <source>
        <strain evidence="9 10">CBS 625.97</strain>
    </source>
</reference>
<accession>A0A7D8YXZ8</accession>
<keyword evidence="4" id="KW-0238">DNA-binding</keyword>
<dbReference type="GO" id="GO:0006351">
    <property type="term" value="P:DNA-templated transcription"/>
    <property type="evidence" value="ECO:0007669"/>
    <property type="project" value="InterPro"/>
</dbReference>
<evidence type="ECO:0000256" key="6">
    <source>
        <dbReference type="ARBA" id="ARBA00023242"/>
    </source>
</evidence>
<evidence type="ECO:0000259" key="8">
    <source>
        <dbReference type="Pfam" id="PF04082"/>
    </source>
</evidence>
<feature type="region of interest" description="Disordered" evidence="7">
    <location>
        <begin position="1"/>
        <end position="23"/>
    </location>
</feature>
<comment type="caution">
    <text evidence="9">The sequence shown here is derived from an EMBL/GenBank/DDBJ whole genome shotgun (WGS) entry which is preliminary data.</text>
</comment>
<dbReference type="InterPro" id="IPR007219">
    <property type="entry name" value="XnlR_reg_dom"/>
</dbReference>
<keyword evidence="10" id="KW-1185">Reference proteome</keyword>
<name>A0A7D8YXZ8_9HELO</name>
<evidence type="ECO:0000256" key="7">
    <source>
        <dbReference type="SAM" id="MobiDB-lite"/>
    </source>
</evidence>
<sequence length="590" mass="67503">MAGTTKKSIAPNPTGGASERRNRRKRLQLSLSCDRKLPCQRCVRSGWAEQCSFEAKTRPPPVCNEQFNQQQARQNSKEIQDLQAEVTQLKVLLSKAHPPYEVENGADVLRTTDRAEASEAVFFDETLKDDQSPADITKFELSDPRERSPSGYYSQHALLQFFREIPQLFPFIKETANEYLKPLGIDLKKEKSVRNECKTSSPFQDQSILERLLPRKDDADLLVSLYLNHFEQLHRIIHVPTFKREYATFWAPGRARYPAMTALVLSMISLSASLTETSAPSTYGTMPAQWISACDEWLRQQSSKNRKLVHYQISCLTYLTKRMNMISKKSWWKETGALIQDAITDGLHRDPSPTIDSPYMREMKRRIWAVLRELDLQNAFEFGLPTLLHNVDSNVSAPSNIDDEFDEASKDLPISKPPTHYTSASYQFHSARSLPLRLEISRRLFSPGLSSALTYEDVLRYTHALTQAIHSIPPWNSDEGANDTNPPRLRNLTYAFLQFQLQQCVLAIHRPYLRRDDRKYWLSENVSHQISRDILLMNSKLAGLGIQALAFLREDLLLASLSITRVTLLQPKSEFTLSLSLANLPFKLNL</sequence>
<protein>
    <submittedName>
        <fullName evidence="9">Transcription factor lepE</fullName>
    </submittedName>
</protein>
<evidence type="ECO:0000256" key="3">
    <source>
        <dbReference type="ARBA" id="ARBA00023015"/>
    </source>
</evidence>
<keyword evidence="1" id="KW-0479">Metal-binding</keyword>
<organism evidence="9 10">
    <name type="scientific">Lachnellula cervina</name>
    <dbReference type="NCBI Taxonomy" id="1316786"/>
    <lineage>
        <taxon>Eukaryota</taxon>
        <taxon>Fungi</taxon>
        <taxon>Dikarya</taxon>
        <taxon>Ascomycota</taxon>
        <taxon>Pezizomycotina</taxon>
        <taxon>Leotiomycetes</taxon>
        <taxon>Helotiales</taxon>
        <taxon>Lachnaceae</taxon>
        <taxon>Lachnellula</taxon>
    </lineage>
</organism>
<keyword evidence="5" id="KW-0804">Transcription</keyword>
<evidence type="ECO:0000256" key="4">
    <source>
        <dbReference type="ARBA" id="ARBA00023125"/>
    </source>
</evidence>
<proteinExistence type="predicted"/>
<dbReference type="CDD" id="cd00067">
    <property type="entry name" value="GAL4"/>
    <property type="match status" value="1"/>
</dbReference>
<dbReference type="InterPro" id="IPR051430">
    <property type="entry name" value="Fungal_TF_Env_Response"/>
</dbReference>
<keyword evidence="6" id="KW-0539">Nucleus</keyword>
<gene>
    <name evidence="9" type="primary">lepB_3</name>
    <name evidence="9" type="ORF">LCER1_G003571</name>
</gene>
<evidence type="ECO:0000256" key="1">
    <source>
        <dbReference type="ARBA" id="ARBA00022723"/>
    </source>
</evidence>
<evidence type="ECO:0000313" key="9">
    <source>
        <dbReference type="EMBL" id="TVY54007.1"/>
    </source>
</evidence>
<dbReference type="GO" id="GO:0005634">
    <property type="term" value="C:nucleus"/>
    <property type="evidence" value="ECO:0007669"/>
    <property type="project" value="TreeGrafter"/>
</dbReference>
<dbReference type="EMBL" id="QGMG01000387">
    <property type="protein sequence ID" value="TVY54007.1"/>
    <property type="molecule type" value="Genomic_DNA"/>
</dbReference>
<dbReference type="AlphaFoldDB" id="A0A7D8YXZ8"/>
<dbReference type="GO" id="GO:0000978">
    <property type="term" value="F:RNA polymerase II cis-regulatory region sequence-specific DNA binding"/>
    <property type="evidence" value="ECO:0007669"/>
    <property type="project" value="TreeGrafter"/>
</dbReference>
<feature type="domain" description="Xylanolytic transcriptional activator regulatory" evidence="8">
    <location>
        <begin position="224"/>
        <end position="466"/>
    </location>
</feature>
<dbReference type="OrthoDB" id="4236860at2759"/>
<keyword evidence="3" id="KW-0805">Transcription regulation</keyword>
<dbReference type="Proteomes" id="UP000481288">
    <property type="component" value="Unassembled WGS sequence"/>
</dbReference>
<dbReference type="PANTHER" id="PTHR31944">
    <property type="entry name" value="HEME-RESPONSIVE ZINC FINGER TRANSCRIPTION FACTOR HAP1"/>
    <property type="match status" value="1"/>
</dbReference>
<dbReference type="PANTHER" id="PTHR31944:SF130">
    <property type="entry name" value="ZN(II)2CYS6 TRANSCRIPTION FACTO (EUROFUNG)"/>
    <property type="match status" value="1"/>
</dbReference>
<evidence type="ECO:0000313" key="10">
    <source>
        <dbReference type="Proteomes" id="UP000481288"/>
    </source>
</evidence>
<dbReference type="GO" id="GO:0001228">
    <property type="term" value="F:DNA-binding transcription activator activity, RNA polymerase II-specific"/>
    <property type="evidence" value="ECO:0007669"/>
    <property type="project" value="TreeGrafter"/>
</dbReference>
<evidence type="ECO:0000256" key="2">
    <source>
        <dbReference type="ARBA" id="ARBA00022833"/>
    </source>
</evidence>
<dbReference type="CDD" id="cd12148">
    <property type="entry name" value="fungal_TF_MHR"/>
    <property type="match status" value="1"/>
</dbReference>
<dbReference type="InterPro" id="IPR001138">
    <property type="entry name" value="Zn2Cys6_DnaBD"/>
</dbReference>